<keyword evidence="2" id="KW-1185">Reference proteome</keyword>
<dbReference type="Proteomes" id="UP000481153">
    <property type="component" value="Unassembled WGS sequence"/>
</dbReference>
<dbReference type="EMBL" id="VJMJ01000207">
    <property type="protein sequence ID" value="KAF0726795.1"/>
    <property type="molecule type" value="Genomic_DNA"/>
</dbReference>
<proteinExistence type="predicted"/>
<organism evidence="1 2">
    <name type="scientific">Aphanomyces euteiches</name>
    <dbReference type="NCBI Taxonomy" id="100861"/>
    <lineage>
        <taxon>Eukaryota</taxon>
        <taxon>Sar</taxon>
        <taxon>Stramenopiles</taxon>
        <taxon>Oomycota</taxon>
        <taxon>Saprolegniomycetes</taxon>
        <taxon>Saprolegniales</taxon>
        <taxon>Verrucalvaceae</taxon>
        <taxon>Aphanomyces</taxon>
    </lineage>
</organism>
<sequence length="185" mass="21008">MGVEKSLEEVTWLNENQSFQSRPSDGLALIFSIDGCQAYSAARRTRRTITALSPARQTRAQAVAMLGVVLHDVESQCFSKMSGGEGLIAFKKDKVHWDRVRFRLHSGWHRSRESRSSNRSRSWGSVPREARRCWPCFTTCQKTRAADAGMYPRRVERVWVNLGLKADNHTISRPSGDIDIRPTCL</sequence>
<name>A0A6G0WHX3_9STRA</name>
<evidence type="ECO:0000313" key="2">
    <source>
        <dbReference type="Proteomes" id="UP000481153"/>
    </source>
</evidence>
<protein>
    <submittedName>
        <fullName evidence="1">Uncharacterized protein</fullName>
    </submittedName>
</protein>
<dbReference type="AlphaFoldDB" id="A0A6G0WHX3"/>
<reference evidence="1 2" key="1">
    <citation type="submission" date="2019-07" db="EMBL/GenBank/DDBJ databases">
        <title>Genomics analysis of Aphanomyces spp. identifies a new class of oomycete effector associated with host adaptation.</title>
        <authorList>
            <person name="Gaulin E."/>
        </authorList>
    </citation>
    <scope>NUCLEOTIDE SEQUENCE [LARGE SCALE GENOMIC DNA]</scope>
    <source>
        <strain evidence="1 2">ATCC 201684</strain>
    </source>
</reference>
<evidence type="ECO:0000313" key="1">
    <source>
        <dbReference type="EMBL" id="KAF0726795.1"/>
    </source>
</evidence>
<accession>A0A6G0WHX3</accession>
<gene>
    <name evidence="1" type="ORF">Ae201684_015051</name>
</gene>
<comment type="caution">
    <text evidence="1">The sequence shown here is derived from an EMBL/GenBank/DDBJ whole genome shotgun (WGS) entry which is preliminary data.</text>
</comment>